<dbReference type="InterPro" id="IPR027417">
    <property type="entry name" value="P-loop_NTPase"/>
</dbReference>
<dbReference type="FunFam" id="3.40.50.300:FF:000127">
    <property type="entry name" value="Ribose import ATP-binding protein RbsA"/>
    <property type="match status" value="1"/>
</dbReference>
<evidence type="ECO:0000313" key="11">
    <source>
        <dbReference type="EMBL" id="RFU95056.1"/>
    </source>
</evidence>
<keyword evidence="9" id="KW-0472">Membrane</keyword>
<feature type="domain" description="ABC transporter" evidence="10">
    <location>
        <begin position="256"/>
        <end position="497"/>
    </location>
</feature>
<organism evidence="11 12">
    <name type="scientific">Sphaerochaeta halotolerans</name>
    <dbReference type="NCBI Taxonomy" id="2293840"/>
    <lineage>
        <taxon>Bacteria</taxon>
        <taxon>Pseudomonadati</taxon>
        <taxon>Spirochaetota</taxon>
        <taxon>Spirochaetia</taxon>
        <taxon>Spirochaetales</taxon>
        <taxon>Sphaerochaetaceae</taxon>
        <taxon>Sphaerochaeta</taxon>
    </lineage>
</organism>
<reference evidence="12" key="1">
    <citation type="submission" date="2018-08" db="EMBL/GenBank/DDBJ databases">
        <authorList>
            <person name="Grouzdev D.S."/>
            <person name="Krutkina M.S."/>
        </authorList>
    </citation>
    <scope>NUCLEOTIDE SEQUENCE [LARGE SCALE GENOMIC DNA]</scope>
    <source>
        <strain evidence="12">4-11</strain>
    </source>
</reference>
<keyword evidence="4" id="KW-0762">Sugar transport</keyword>
<comment type="subcellular location">
    <subcellularLocation>
        <location evidence="1">Cell membrane</location>
        <topology evidence="1">Peripheral membrane protein</topology>
    </subcellularLocation>
</comment>
<feature type="domain" description="ABC transporter" evidence="10">
    <location>
        <begin position="6"/>
        <end position="241"/>
    </location>
</feature>
<comment type="caution">
    <text evidence="11">The sequence shown here is derived from an EMBL/GenBank/DDBJ whole genome shotgun (WGS) entry which is preliminary data.</text>
</comment>
<evidence type="ECO:0000256" key="9">
    <source>
        <dbReference type="ARBA" id="ARBA00023136"/>
    </source>
</evidence>
<dbReference type="EMBL" id="QUWK01000006">
    <property type="protein sequence ID" value="RFU95056.1"/>
    <property type="molecule type" value="Genomic_DNA"/>
</dbReference>
<sequence>MNDYAIELLSINKSFGRVPVLKDVDFKLRKGSIHALVGGNGAGKSTLMKILTGVYVKDSGTCKVNGKEVVIHNYNEARREGISLIFQELSLIPTLDVTDNIFLNKEIKKGGLLDYKTMNQRAIQLMKKLEIELDVNEKIKNLGVGSCQLVEIAKALSDDTSVIVMDEPTASLSDKEIAILFKIIKQLKARGISIVYISHRMNEIFQIADEISVLYSGKVVASKPTQEFTLNSLIESMLGGKKNEESMKWKERKTQIGIHNVLEVKNLYIDDIIKNVSFVVKQSEIVGLAGLMGSGRTEILETIFGLRKKKSGTILMENKEINNVKQAINNKIALIPEDRRRSGLVLMHSLCDNIIITNLDKVRKYGFIKNKKVKKISNEAIDNLNIKSDGIKIKTSLLSGGNQQKVVISKWLATSPKLIILDEPTSGVDIHAKTEILEILRNYADEGNSVLFVSSELSEMIAICDRIIVLKDGEATGELTHKDIKNEEVLHYAIQKEKSN</sequence>
<evidence type="ECO:0000256" key="6">
    <source>
        <dbReference type="ARBA" id="ARBA00022741"/>
    </source>
</evidence>
<dbReference type="CDD" id="cd03215">
    <property type="entry name" value="ABC_Carb_Monos_II"/>
    <property type="match status" value="1"/>
</dbReference>
<dbReference type="InterPro" id="IPR003593">
    <property type="entry name" value="AAA+_ATPase"/>
</dbReference>
<keyword evidence="2" id="KW-0813">Transport</keyword>
<dbReference type="Proteomes" id="UP000264002">
    <property type="component" value="Unassembled WGS sequence"/>
</dbReference>
<dbReference type="PROSITE" id="PS00211">
    <property type="entry name" value="ABC_TRANSPORTER_1"/>
    <property type="match status" value="1"/>
</dbReference>
<dbReference type="RefSeq" id="WP_117330341.1">
    <property type="nucleotide sequence ID" value="NZ_QUWK01000006.1"/>
</dbReference>
<keyword evidence="7 11" id="KW-0067">ATP-binding</keyword>
<evidence type="ECO:0000259" key="10">
    <source>
        <dbReference type="PROSITE" id="PS50893"/>
    </source>
</evidence>
<gene>
    <name evidence="11" type="ORF">DYP60_07080</name>
</gene>
<dbReference type="GO" id="GO:0005886">
    <property type="term" value="C:plasma membrane"/>
    <property type="evidence" value="ECO:0007669"/>
    <property type="project" value="UniProtKB-SubCell"/>
</dbReference>
<dbReference type="PANTHER" id="PTHR43790:SF9">
    <property type="entry name" value="GALACTOFURANOSE TRANSPORTER ATP-BINDING PROTEIN YTFR"/>
    <property type="match status" value="1"/>
</dbReference>
<dbReference type="InterPro" id="IPR003439">
    <property type="entry name" value="ABC_transporter-like_ATP-bd"/>
</dbReference>
<dbReference type="CDD" id="cd03216">
    <property type="entry name" value="ABC_Carb_Monos_I"/>
    <property type="match status" value="1"/>
</dbReference>
<evidence type="ECO:0000256" key="8">
    <source>
        <dbReference type="ARBA" id="ARBA00022967"/>
    </source>
</evidence>
<dbReference type="PANTHER" id="PTHR43790">
    <property type="entry name" value="CARBOHYDRATE TRANSPORT ATP-BINDING PROTEIN MG119-RELATED"/>
    <property type="match status" value="1"/>
</dbReference>
<evidence type="ECO:0000256" key="7">
    <source>
        <dbReference type="ARBA" id="ARBA00022840"/>
    </source>
</evidence>
<dbReference type="Pfam" id="PF00005">
    <property type="entry name" value="ABC_tran"/>
    <property type="match status" value="2"/>
</dbReference>
<dbReference type="SUPFAM" id="SSF52540">
    <property type="entry name" value="P-loop containing nucleoside triphosphate hydrolases"/>
    <property type="match status" value="2"/>
</dbReference>
<name>A0A372MIA3_9SPIR</name>
<evidence type="ECO:0000256" key="4">
    <source>
        <dbReference type="ARBA" id="ARBA00022597"/>
    </source>
</evidence>
<proteinExistence type="predicted"/>
<dbReference type="InterPro" id="IPR017871">
    <property type="entry name" value="ABC_transporter-like_CS"/>
</dbReference>
<dbReference type="GO" id="GO:0016887">
    <property type="term" value="F:ATP hydrolysis activity"/>
    <property type="evidence" value="ECO:0007669"/>
    <property type="project" value="InterPro"/>
</dbReference>
<evidence type="ECO:0000313" key="12">
    <source>
        <dbReference type="Proteomes" id="UP000264002"/>
    </source>
</evidence>
<dbReference type="Gene3D" id="3.40.50.300">
    <property type="entry name" value="P-loop containing nucleotide triphosphate hydrolases"/>
    <property type="match status" value="2"/>
</dbReference>
<keyword evidence="5" id="KW-0677">Repeat</keyword>
<keyword evidence="3" id="KW-1003">Cell membrane</keyword>
<dbReference type="InterPro" id="IPR050107">
    <property type="entry name" value="ABC_carbohydrate_import_ATPase"/>
</dbReference>
<evidence type="ECO:0000256" key="2">
    <source>
        <dbReference type="ARBA" id="ARBA00022448"/>
    </source>
</evidence>
<accession>A0A372MIA3</accession>
<keyword evidence="6" id="KW-0547">Nucleotide-binding</keyword>
<dbReference type="SMART" id="SM00382">
    <property type="entry name" value="AAA"/>
    <property type="match status" value="2"/>
</dbReference>
<keyword evidence="12" id="KW-1185">Reference proteome</keyword>
<protein>
    <submittedName>
        <fullName evidence="11">Sugar ABC transporter ATP-binding protein</fullName>
    </submittedName>
</protein>
<dbReference type="GO" id="GO:0005524">
    <property type="term" value="F:ATP binding"/>
    <property type="evidence" value="ECO:0007669"/>
    <property type="project" value="UniProtKB-KW"/>
</dbReference>
<evidence type="ECO:0000256" key="3">
    <source>
        <dbReference type="ARBA" id="ARBA00022475"/>
    </source>
</evidence>
<evidence type="ECO:0000256" key="5">
    <source>
        <dbReference type="ARBA" id="ARBA00022737"/>
    </source>
</evidence>
<reference evidence="11 12" key="2">
    <citation type="submission" date="2018-09" db="EMBL/GenBank/DDBJ databases">
        <title>Genome of Sphaerochaeta halotolerans strain 4-11.</title>
        <authorList>
            <person name="Nazina T.N."/>
            <person name="Sokolova D.S."/>
        </authorList>
    </citation>
    <scope>NUCLEOTIDE SEQUENCE [LARGE SCALE GENOMIC DNA]</scope>
    <source>
        <strain evidence="11 12">4-11</strain>
    </source>
</reference>
<dbReference type="PROSITE" id="PS50893">
    <property type="entry name" value="ABC_TRANSPORTER_2"/>
    <property type="match status" value="2"/>
</dbReference>
<keyword evidence="8" id="KW-1278">Translocase</keyword>
<dbReference type="AlphaFoldDB" id="A0A372MIA3"/>
<evidence type="ECO:0000256" key="1">
    <source>
        <dbReference type="ARBA" id="ARBA00004202"/>
    </source>
</evidence>